<dbReference type="InterPro" id="IPR001005">
    <property type="entry name" value="SANT/Myb"/>
</dbReference>
<dbReference type="Pfam" id="PF00249">
    <property type="entry name" value="Myb_DNA-binding"/>
    <property type="match status" value="1"/>
</dbReference>
<keyword evidence="3" id="KW-1185">Reference proteome</keyword>
<proteinExistence type="predicted"/>
<organism evidence="2 3">
    <name type="scientific">Glomus cerebriforme</name>
    <dbReference type="NCBI Taxonomy" id="658196"/>
    <lineage>
        <taxon>Eukaryota</taxon>
        <taxon>Fungi</taxon>
        <taxon>Fungi incertae sedis</taxon>
        <taxon>Mucoromycota</taxon>
        <taxon>Glomeromycotina</taxon>
        <taxon>Glomeromycetes</taxon>
        <taxon>Glomerales</taxon>
        <taxon>Glomeraceae</taxon>
        <taxon>Glomus</taxon>
    </lineage>
</organism>
<dbReference type="OrthoDB" id="2393535at2759"/>
<dbReference type="Gene3D" id="1.10.10.60">
    <property type="entry name" value="Homeodomain-like"/>
    <property type="match status" value="1"/>
</dbReference>
<reference evidence="2 3" key="1">
    <citation type="submission" date="2018-06" db="EMBL/GenBank/DDBJ databases">
        <title>Comparative genomics reveals the genomic features of Rhizophagus irregularis, R. cerebriforme, R. diaphanum and Gigaspora rosea, and their symbiotic lifestyle signature.</title>
        <authorList>
            <person name="Morin E."/>
            <person name="San Clemente H."/>
            <person name="Chen E.C.H."/>
            <person name="De La Providencia I."/>
            <person name="Hainaut M."/>
            <person name="Kuo A."/>
            <person name="Kohler A."/>
            <person name="Murat C."/>
            <person name="Tang N."/>
            <person name="Roy S."/>
            <person name="Loubradou J."/>
            <person name="Henrissat B."/>
            <person name="Grigoriev I.V."/>
            <person name="Corradi N."/>
            <person name="Roux C."/>
            <person name="Martin F.M."/>
        </authorList>
    </citation>
    <scope>NUCLEOTIDE SEQUENCE [LARGE SCALE GENOMIC DNA]</scope>
    <source>
        <strain evidence="2 3">DAOM 227022</strain>
    </source>
</reference>
<dbReference type="PROSITE" id="PS50090">
    <property type="entry name" value="MYB_LIKE"/>
    <property type="match status" value="1"/>
</dbReference>
<comment type="caution">
    <text evidence="2">The sequence shown here is derived from an EMBL/GenBank/DDBJ whole genome shotgun (WGS) entry which is preliminary data.</text>
</comment>
<dbReference type="CDD" id="cd00167">
    <property type="entry name" value="SANT"/>
    <property type="match status" value="1"/>
</dbReference>
<feature type="domain" description="Myb-like" evidence="1">
    <location>
        <begin position="10"/>
        <end position="60"/>
    </location>
</feature>
<evidence type="ECO:0000259" key="1">
    <source>
        <dbReference type="PROSITE" id="PS50090"/>
    </source>
</evidence>
<accession>A0A397T920</accession>
<protein>
    <recommendedName>
        <fullName evidence="1">Myb-like domain-containing protein</fullName>
    </recommendedName>
</protein>
<evidence type="ECO:0000313" key="3">
    <source>
        <dbReference type="Proteomes" id="UP000265703"/>
    </source>
</evidence>
<dbReference type="AlphaFoldDB" id="A0A397T920"/>
<dbReference type="SUPFAM" id="SSF46689">
    <property type="entry name" value="Homeodomain-like"/>
    <property type="match status" value="1"/>
</dbReference>
<dbReference type="Proteomes" id="UP000265703">
    <property type="component" value="Unassembled WGS sequence"/>
</dbReference>
<name>A0A397T920_9GLOM</name>
<dbReference type="SMART" id="SM00717">
    <property type="entry name" value="SANT"/>
    <property type="match status" value="1"/>
</dbReference>
<gene>
    <name evidence="2" type="ORF">C1645_759466</name>
</gene>
<evidence type="ECO:0000313" key="2">
    <source>
        <dbReference type="EMBL" id="RIA94730.1"/>
    </source>
</evidence>
<sequence>MDNNNNNQWNLQLPRHPWRVREDTELIMLVHFIGIGDWIQISNVLGRSPSQCRRRYFNLIALGSAERFRRIFRRRVNRRFRQRLRLIPIGGMFQRIQLLAQQNTNGRRMDLNFILNTPQDPRMNINYILNVE</sequence>
<dbReference type="EMBL" id="QKYT01000075">
    <property type="protein sequence ID" value="RIA94730.1"/>
    <property type="molecule type" value="Genomic_DNA"/>
</dbReference>
<dbReference type="InterPro" id="IPR009057">
    <property type="entry name" value="Homeodomain-like_sf"/>
</dbReference>